<reference evidence="2 3" key="1">
    <citation type="submission" date="2020-02" db="EMBL/GenBank/DDBJ databases">
        <title>Pseudoroseicyclus tamarix, sp. nov., isolated from offshore sediment of a Tamarix chinensis forest.</title>
        <authorList>
            <person name="Gai Y."/>
        </authorList>
    </citation>
    <scope>NUCLEOTIDE SEQUENCE [LARGE SCALE GENOMIC DNA]</scope>
    <source>
        <strain evidence="2 3">CLL3-39</strain>
    </source>
</reference>
<evidence type="ECO:0000256" key="1">
    <source>
        <dbReference type="SAM" id="Phobius"/>
    </source>
</evidence>
<dbReference type="EMBL" id="JAAGAB010000002">
    <property type="protein sequence ID" value="NDV00603.1"/>
    <property type="molecule type" value="Genomic_DNA"/>
</dbReference>
<gene>
    <name evidence="2" type="ORF">GZA08_06435</name>
</gene>
<comment type="caution">
    <text evidence="2">The sequence shown here is derived from an EMBL/GenBank/DDBJ whole genome shotgun (WGS) entry which is preliminary data.</text>
</comment>
<dbReference type="AlphaFoldDB" id="A0A6B2JH99"/>
<dbReference type="RefSeq" id="WP_163891259.1">
    <property type="nucleotide sequence ID" value="NZ_JAAFYS010000002.1"/>
</dbReference>
<keyword evidence="1" id="KW-1133">Transmembrane helix</keyword>
<dbReference type="Proteomes" id="UP000474757">
    <property type="component" value="Unassembled WGS sequence"/>
</dbReference>
<keyword evidence="3" id="KW-1185">Reference proteome</keyword>
<evidence type="ECO:0000313" key="3">
    <source>
        <dbReference type="Proteomes" id="UP000474757"/>
    </source>
</evidence>
<protein>
    <submittedName>
        <fullName evidence="2">Uncharacterized protein</fullName>
    </submittedName>
</protein>
<name>A0A6B2JH99_9RHOB</name>
<keyword evidence="1" id="KW-0472">Membrane</keyword>
<feature type="transmembrane region" description="Helical" evidence="1">
    <location>
        <begin position="13"/>
        <end position="35"/>
    </location>
</feature>
<keyword evidence="1" id="KW-0812">Transmembrane</keyword>
<evidence type="ECO:0000313" key="2">
    <source>
        <dbReference type="EMBL" id="NDV00603.1"/>
    </source>
</evidence>
<organism evidence="2 3">
    <name type="scientific">Pseudoroseicyclus tamaricis</name>
    <dbReference type="NCBI Taxonomy" id="2705421"/>
    <lineage>
        <taxon>Bacteria</taxon>
        <taxon>Pseudomonadati</taxon>
        <taxon>Pseudomonadota</taxon>
        <taxon>Alphaproteobacteria</taxon>
        <taxon>Rhodobacterales</taxon>
        <taxon>Paracoccaceae</taxon>
        <taxon>Pseudoroseicyclus</taxon>
    </lineage>
</organism>
<accession>A0A6B2JH99</accession>
<sequence length="212" mass="23766">MTWITDHSSLLNLAVNVGMFLIWVAYLQIFLMNYLRGRRPRIIISRGGGSSIDALCLVSNMSQEPIYLQSIYCTIRGKDGSTCSATITDREMLARAADGTDAPGVTSHGPLGRAEFMSLGPYRRLLDITVEQSDDGACALDELSEQIEGFEIMVVSAFGGDDLEIAAKRDFRIDRSEEPWNVIPVYPQTTQISSRRERKEIRNRVIEELRTD</sequence>
<proteinExistence type="predicted"/>